<protein>
    <submittedName>
        <fullName evidence="1">Uncharacterized protein</fullName>
    </submittedName>
</protein>
<proteinExistence type="predicted"/>
<reference evidence="1 2" key="1">
    <citation type="journal article" date="2019" name="Nat. Med.">
        <title>A library of human gut bacterial isolates paired with longitudinal multiomics data enables mechanistic microbiome research.</title>
        <authorList>
            <person name="Poyet M."/>
            <person name="Groussin M."/>
            <person name="Gibbons S.M."/>
            <person name="Avila-Pacheco J."/>
            <person name="Jiang X."/>
            <person name="Kearney S.M."/>
            <person name="Perrotta A.R."/>
            <person name="Berdy B."/>
            <person name="Zhao S."/>
            <person name="Lieberman T.D."/>
            <person name="Swanson P.K."/>
            <person name="Smith M."/>
            <person name="Roesemann S."/>
            <person name="Alexander J.E."/>
            <person name="Rich S.A."/>
            <person name="Livny J."/>
            <person name="Vlamakis H."/>
            <person name="Clish C."/>
            <person name="Bullock K."/>
            <person name="Deik A."/>
            <person name="Scott J."/>
            <person name="Pierce K.A."/>
            <person name="Xavier R.J."/>
            <person name="Alm E.J."/>
        </authorList>
    </citation>
    <scope>NUCLEOTIDE SEQUENCE [LARGE SCALE GENOMIC DNA]</scope>
    <source>
        <strain evidence="1 2">BIOML-A160</strain>
    </source>
</reference>
<gene>
    <name evidence="1" type="ORF">F3F25_12055</name>
</gene>
<dbReference type="AlphaFoldDB" id="A0A9P4DVR5"/>
<accession>A0A9P4DVR5</accession>
<comment type="caution">
    <text evidence="1">The sequence shown here is derived from an EMBL/GenBank/DDBJ whole genome shotgun (WGS) entry which is preliminary data.</text>
</comment>
<sequence length="346" mass="40741">MNSIFYRLKRKILKMFCSKLAYMFWEDNESLRSHVGNYYTRTCKVVGEFSAPCLIMMVDGRFPHGGLADRLRGCINLYKFAKERGMDFRIYWKSPFDIHEYLTCNEYDWKIDQDEISYFMGDSFPVTLGSYYKQYSLSEAKEAEFQYQKMNEIIDSHLHIKQFHFYTNAHFVDDKEYAELFKELFVPSEGLQEKISFYSKVHNYSPYLSMAFRFRQLLGDFEDASGGEVLSVAERKQYIEDSLHLIDKVYEENNGEQMIFVTSDSKDFIKAASEKSYVFTVSGEIVHIDKQCTLVKTDYSKEFLDMLMLARSSFIYVCKKERMFTPGFSLNAAKFLGGVIFKIIKY</sequence>
<evidence type="ECO:0000313" key="1">
    <source>
        <dbReference type="EMBL" id="KAA3928476.1"/>
    </source>
</evidence>
<organism evidence="1 2">
    <name type="scientific">Bacteroides ovatus</name>
    <dbReference type="NCBI Taxonomy" id="28116"/>
    <lineage>
        <taxon>Bacteria</taxon>
        <taxon>Pseudomonadati</taxon>
        <taxon>Bacteroidota</taxon>
        <taxon>Bacteroidia</taxon>
        <taxon>Bacteroidales</taxon>
        <taxon>Bacteroidaceae</taxon>
        <taxon>Bacteroides</taxon>
    </lineage>
</organism>
<dbReference type="Proteomes" id="UP000365824">
    <property type="component" value="Unassembled WGS sequence"/>
</dbReference>
<dbReference type="EMBL" id="VWLB01000018">
    <property type="protein sequence ID" value="KAA3928476.1"/>
    <property type="molecule type" value="Genomic_DNA"/>
</dbReference>
<evidence type="ECO:0000313" key="2">
    <source>
        <dbReference type="Proteomes" id="UP000365824"/>
    </source>
</evidence>
<name>A0A9P4DVR5_BACOV</name>